<comment type="caution">
    <text evidence="2">The sequence shown here is derived from an EMBL/GenBank/DDBJ whole genome shotgun (WGS) entry which is preliminary data.</text>
</comment>
<dbReference type="PROSITE" id="PS00108">
    <property type="entry name" value="PROTEIN_KINASE_ST"/>
    <property type="match status" value="1"/>
</dbReference>
<sequence length="324" mass="36775">MTSNITILDGLDRRANEAARKIFDDIETVLNDNPPTSKCLYLTFKNPIFRSDVNRGVHPSSQESYERWYISSDNIVEARREAESGKGAFAAVHRGLWFGAPVLLKKLKTFNDGGRALRQEANIWYNLRHPHIVSLFGACITSFPLFVSEFVDGKRLEDYKHDDKKQLWRYLYDAAIGVQGLHLQNVVHGDLKCDNIMVTTDGRVKLIDFGLSCVQSWGGERPRGAIQWKAPEWLAGDGPTFASDIYGLGMCIIQAITGSYPWGQMLDPVVRKLVSEGNLPKKRDFFCPREWELVERMCYYDPSIRPTIDSVVCELGEIVSNHQN</sequence>
<dbReference type="GO" id="GO:0004674">
    <property type="term" value="F:protein serine/threonine kinase activity"/>
    <property type="evidence" value="ECO:0007669"/>
    <property type="project" value="TreeGrafter"/>
</dbReference>
<evidence type="ECO:0000313" key="3">
    <source>
        <dbReference type="Proteomes" id="UP000198211"/>
    </source>
</evidence>
<feature type="domain" description="Protein kinase" evidence="1">
    <location>
        <begin position="78"/>
        <end position="324"/>
    </location>
</feature>
<dbReference type="InterPro" id="IPR000719">
    <property type="entry name" value="Prot_kinase_dom"/>
</dbReference>
<dbReference type="InterPro" id="IPR011009">
    <property type="entry name" value="Kinase-like_dom_sf"/>
</dbReference>
<reference evidence="3" key="1">
    <citation type="submission" date="2017-03" db="EMBL/GenBank/DDBJ databases">
        <title>Phytopthora megakarya and P. palmivora, two closely related causual agents of cacao black pod achieved similar genome size and gene model numbers by different mechanisms.</title>
        <authorList>
            <person name="Ali S."/>
            <person name="Shao J."/>
            <person name="Larry D.J."/>
            <person name="Kronmiller B."/>
            <person name="Shen D."/>
            <person name="Strem M.D."/>
            <person name="Melnick R.L."/>
            <person name="Guiltinan M.J."/>
            <person name="Tyler B.M."/>
            <person name="Meinhardt L.W."/>
            <person name="Bailey B.A."/>
        </authorList>
    </citation>
    <scope>NUCLEOTIDE SEQUENCE [LARGE SCALE GENOMIC DNA]</scope>
    <source>
        <strain evidence="3">zdho120</strain>
    </source>
</reference>
<organism evidence="2 3">
    <name type="scientific">Phytophthora megakarya</name>
    <dbReference type="NCBI Taxonomy" id="4795"/>
    <lineage>
        <taxon>Eukaryota</taxon>
        <taxon>Sar</taxon>
        <taxon>Stramenopiles</taxon>
        <taxon>Oomycota</taxon>
        <taxon>Peronosporomycetes</taxon>
        <taxon>Peronosporales</taxon>
        <taxon>Peronosporaceae</taxon>
        <taxon>Phytophthora</taxon>
    </lineage>
</organism>
<accession>A0A225UWS7</accession>
<dbReference type="OrthoDB" id="117485at2759"/>
<keyword evidence="2" id="KW-0418">Kinase</keyword>
<dbReference type="Proteomes" id="UP000198211">
    <property type="component" value="Unassembled WGS sequence"/>
</dbReference>
<dbReference type="AlphaFoldDB" id="A0A225UWS7"/>
<gene>
    <name evidence="2" type="ORF">PHMEG_00032241</name>
</gene>
<protein>
    <submittedName>
        <fullName evidence="2">TKL protein kinase</fullName>
    </submittedName>
</protein>
<proteinExistence type="predicted"/>
<dbReference type="PANTHER" id="PTHR44329:SF214">
    <property type="entry name" value="PROTEIN KINASE DOMAIN-CONTAINING PROTEIN"/>
    <property type="match status" value="1"/>
</dbReference>
<dbReference type="PROSITE" id="PS50011">
    <property type="entry name" value="PROTEIN_KINASE_DOM"/>
    <property type="match status" value="1"/>
</dbReference>
<dbReference type="SMART" id="SM00220">
    <property type="entry name" value="S_TKc"/>
    <property type="match status" value="1"/>
</dbReference>
<dbReference type="PANTHER" id="PTHR44329">
    <property type="entry name" value="SERINE/THREONINE-PROTEIN KINASE TNNI3K-RELATED"/>
    <property type="match status" value="1"/>
</dbReference>
<dbReference type="InterPro" id="IPR001245">
    <property type="entry name" value="Ser-Thr/Tyr_kinase_cat_dom"/>
</dbReference>
<dbReference type="EMBL" id="NBNE01010650">
    <property type="protein sequence ID" value="OWY97278.1"/>
    <property type="molecule type" value="Genomic_DNA"/>
</dbReference>
<dbReference type="GO" id="GO:0005524">
    <property type="term" value="F:ATP binding"/>
    <property type="evidence" value="ECO:0007669"/>
    <property type="project" value="InterPro"/>
</dbReference>
<name>A0A225UWS7_9STRA</name>
<evidence type="ECO:0000259" key="1">
    <source>
        <dbReference type="PROSITE" id="PS50011"/>
    </source>
</evidence>
<dbReference type="InterPro" id="IPR008271">
    <property type="entry name" value="Ser/Thr_kinase_AS"/>
</dbReference>
<keyword evidence="2" id="KW-0808">Transferase</keyword>
<dbReference type="SUPFAM" id="SSF56112">
    <property type="entry name" value="Protein kinase-like (PK-like)"/>
    <property type="match status" value="1"/>
</dbReference>
<dbReference type="Pfam" id="PF07714">
    <property type="entry name" value="PK_Tyr_Ser-Thr"/>
    <property type="match status" value="1"/>
</dbReference>
<dbReference type="STRING" id="4795.A0A225UWS7"/>
<evidence type="ECO:0000313" key="2">
    <source>
        <dbReference type="EMBL" id="OWY97278.1"/>
    </source>
</evidence>
<dbReference type="Gene3D" id="3.30.200.20">
    <property type="entry name" value="Phosphorylase Kinase, domain 1"/>
    <property type="match status" value="1"/>
</dbReference>
<dbReference type="Gene3D" id="1.10.510.10">
    <property type="entry name" value="Transferase(Phosphotransferase) domain 1"/>
    <property type="match status" value="1"/>
</dbReference>
<dbReference type="InterPro" id="IPR051681">
    <property type="entry name" value="Ser/Thr_Kinases-Pseudokinases"/>
</dbReference>
<keyword evidence="3" id="KW-1185">Reference proteome</keyword>